<dbReference type="GO" id="GO:0004519">
    <property type="term" value="F:endonuclease activity"/>
    <property type="evidence" value="ECO:0007669"/>
    <property type="project" value="UniProtKB-KW"/>
</dbReference>
<dbReference type="PANTHER" id="PTHR14859">
    <property type="entry name" value="CALCOFLUOR WHITE HYPERSENSITIVE PROTEIN PRECURSOR"/>
    <property type="match status" value="1"/>
</dbReference>
<dbReference type="RefSeq" id="WP_188164611.1">
    <property type="nucleotide sequence ID" value="NZ_JACVVX010000003.1"/>
</dbReference>
<reference evidence="2" key="1">
    <citation type="submission" date="2020-09" db="EMBL/GenBank/DDBJ databases">
        <title>Genome seq and assembly of Tianweitania sp.</title>
        <authorList>
            <person name="Chhetri G."/>
        </authorList>
    </citation>
    <scope>NUCLEOTIDE SEQUENCE</scope>
    <source>
        <strain evidence="2">Rool2</strain>
    </source>
</reference>
<dbReference type="Pfam" id="PF03372">
    <property type="entry name" value="Exo_endo_phos"/>
    <property type="match status" value="1"/>
</dbReference>
<evidence type="ECO:0000313" key="2">
    <source>
        <dbReference type="EMBL" id="MBD0415170.1"/>
    </source>
</evidence>
<dbReference type="InterPro" id="IPR036691">
    <property type="entry name" value="Endo/exonu/phosph_ase_sf"/>
</dbReference>
<feature type="domain" description="Endonuclease/exonuclease/phosphatase" evidence="1">
    <location>
        <begin position="40"/>
        <end position="257"/>
    </location>
</feature>
<name>A0A8J6PP68_9HYPH</name>
<dbReference type="EMBL" id="JACVVX010000003">
    <property type="protein sequence ID" value="MBD0415170.1"/>
    <property type="molecule type" value="Genomic_DNA"/>
</dbReference>
<comment type="caution">
    <text evidence="2">The sequence shown here is derived from an EMBL/GenBank/DDBJ whole genome shotgun (WGS) entry which is preliminary data.</text>
</comment>
<dbReference type="GO" id="GO:0006506">
    <property type="term" value="P:GPI anchor biosynthetic process"/>
    <property type="evidence" value="ECO:0007669"/>
    <property type="project" value="TreeGrafter"/>
</dbReference>
<keyword evidence="2" id="KW-0378">Hydrolase</keyword>
<dbReference type="PANTHER" id="PTHR14859:SF15">
    <property type="entry name" value="ENDONUCLEASE_EXONUCLEASE_PHOSPHATASE DOMAIN-CONTAINING PROTEIN"/>
    <property type="match status" value="1"/>
</dbReference>
<dbReference type="InterPro" id="IPR005135">
    <property type="entry name" value="Endo/exonuclease/phosphatase"/>
</dbReference>
<keyword evidence="2" id="KW-0255">Endonuclease</keyword>
<accession>A0A8J6PP68</accession>
<organism evidence="2 3">
    <name type="scientific">Oryzicola mucosus</name>
    <dbReference type="NCBI Taxonomy" id="2767425"/>
    <lineage>
        <taxon>Bacteria</taxon>
        <taxon>Pseudomonadati</taxon>
        <taxon>Pseudomonadota</taxon>
        <taxon>Alphaproteobacteria</taxon>
        <taxon>Hyphomicrobiales</taxon>
        <taxon>Phyllobacteriaceae</taxon>
        <taxon>Oryzicola</taxon>
    </lineage>
</organism>
<protein>
    <submittedName>
        <fullName evidence="2">Endonuclease/exonuclease/phosphatase family protein</fullName>
    </submittedName>
</protein>
<dbReference type="Proteomes" id="UP000643405">
    <property type="component" value="Unassembled WGS sequence"/>
</dbReference>
<dbReference type="InterPro" id="IPR051916">
    <property type="entry name" value="GPI-anchor_lipid_remodeler"/>
</dbReference>
<proteinExistence type="predicted"/>
<keyword evidence="2" id="KW-0540">Nuclease</keyword>
<dbReference type="Gene3D" id="3.60.10.10">
    <property type="entry name" value="Endonuclease/exonuclease/phosphatase"/>
    <property type="match status" value="1"/>
</dbReference>
<evidence type="ECO:0000313" key="3">
    <source>
        <dbReference type="Proteomes" id="UP000643405"/>
    </source>
</evidence>
<dbReference type="GO" id="GO:0016020">
    <property type="term" value="C:membrane"/>
    <property type="evidence" value="ECO:0007669"/>
    <property type="project" value="GOC"/>
</dbReference>
<dbReference type="AlphaFoldDB" id="A0A8J6PP68"/>
<sequence length="269" mass="29341">MIAKKPNLPASIMESIRKRNFRDEDVVYAAARGETQAIVASYNVHKCVGVDGKFDPERIAQVIGEIDADIIAIQEADKRFGEREGLLNLARLELETGLVPVRAGLKEQSHGWHGNLLLFKKGVIGGVHKVKLPGLEPRGAVMVDLDLEGGAAIRIIAAHLGLLRHSRGQQTRMVLDLIGKREERPTVLMGDFNEWRVGNRSSLNTLRSVFGPLPPAIPTFPATLPVLALDRIMASRPGMVAALQAHDTPLARQASDHLPLKALINIPEA</sequence>
<dbReference type="SUPFAM" id="SSF56219">
    <property type="entry name" value="DNase I-like"/>
    <property type="match status" value="1"/>
</dbReference>
<gene>
    <name evidence="2" type="ORF">ICI42_10940</name>
</gene>
<keyword evidence="3" id="KW-1185">Reference proteome</keyword>
<evidence type="ECO:0000259" key="1">
    <source>
        <dbReference type="Pfam" id="PF03372"/>
    </source>
</evidence>